<feature type="compositionally biased region" description="Polar residues" evidence="1">
    <location>
        <begin position="7"/>
        <end position="25"/>
    </location>
</feature>
<gene>
    <name evidence="2" type="ORF">METZ01_LOCUS198389</name>
</gene>
<dbReference type="EMBL" id="UINC01042636">
    <property type="protein sequence ID" value="SVB45535.1"/>
    <property type="molecule type" value="Genomic_DNA"/>
</dbReference>
<reference evidence="2" key="1">
    <citation type="submission" date="2018-05" db="EMBL/GenBank/DDBJ databases">
        <authorList>
            <person name="Lanie J.A."/>
            <person name="Ng W.-L."/>
            <person name="Kazmierczak K.M."/>
            <person name="Andrzejewski T.M."/>
            <person name="Davidsen T.M."/>
            <person name="Wayne K.J."/>
            <person name="Tettelin H."/>
            <person name="Glass J.I."/>
            <person name="Rusch D."/>
            <person name="Podicherti R."/>
            <person name="Tsui H.-C.T."/>
            <person name="Winkler M.E."/>
        </authorList>
    </citation>
    <scope>NUCLEOTIDE SEQUENCE</scope>
</reference>
<dbReference type="AlphaFoldDB" id="A0A382E518"/>
<sequence>MKRMGNCDNTIPQNISKQPPSSRSVNFSLKISQPANTPTTASIAKMIDAWVGCALR</sequence>
<name>A0A382E518_9ZZZZ</name>
<accession>A0A382E518</accession>
<organism evidence="2">
    <name type="scientific">marine metagenome</name>
    <dbReference type="NCBI Taxonomy" id="408172"/>
    <lineage>
        <taxon>unclassified sequences</taxon>
        <taxon>metagenomes</taxon>
        <taxon>ecological metagenomes</taxon>
    </lineage>
</organism>
<protein>
    <submittedName>
        <fullName evidence="2">Uncharacterized protein</fullName>
    </submittedName>
</protein>
<feature type="region of interest" description="Disordered" evidence="1">
    <location>
        <begin position="1"/>
        <end position="25"/>
    </location>
</feature>
<proteinExistence type="predicted"/>
<evidence type="ECO:0000256" key="1">
    <source>
        <dbReference type="SAM" id="MobiDB-lite"/>
    </source>
</evidence>
<evidence type="ECO:0000313" key="2">
    <source>
        <dbReference type="EMBL" id="SVB45535.1"/>
    </source>
</evidence>